<dbReference type="EMBL" id="JANBPU010000041">
    <property type="protein sequence ID" value="KAJ1918616.1"/>
    <property type="molecule type" value="Genomic_DNA"/>
</dbReference>
<evidence type="ECO:0000313" key="3">
    <source>
        <dbReference type="Proteomes" id="UP001150538"/>
    </source>
</evidence>
<evidence type="ECO:0000256" key="1">
    <source>
        <dbReference type="SAM" id="MobiDB-lite"/>
    </source>
</evidence>
<proteinExistence type="predicted"/>
<dbReference type="Proteomes" id="UP001150538">
    <property type="component" value="Unassembled WGS sequence"/>
</dbReference>
<feature type="compositionally biased region" description="Low complexity" evidence="1">
    <location>
        <begin position="42"/>
        <end position="54"/>
    </location>
</feature>
<sequence length="264" mass="28875">MNLKMPNMSPIIVIALPDEHPVLVVPYDSDDEYGPTNAFDNQQTKTTPTTTTTDKPSQTFTYRLTTPDALKDVVLLSVVSTIQELRGTNNEVSCAWKYAGAIIASDTSSSLLSQPANVANVKSATHAVKNPAITRIFLHQSDPTLALVIVHPKLPVNLQFNLIKTLFSLANPQRVLVVGDNRTGILPNDPESLYLSSVSAAVLNYCDAHNILAKFNYAVNIFGISELNIDDINNTLFEQTTDISLKKLDSSVVDSEDVPNNMYI</sequence>
<dbReference type="AlphaFoldDB" id="A0A9W8A6S4"/>
<organism evidence="2 3">
    <name type="scientific">Mycoemilia scoparia</name>
    <dbReference type="NCBI Taxonomy" id="417184"/>
    <lineage>
        <taxon>Eukaryota</taxon>
        <taxon>Fungi</taxon>
        <taxon>Fungi incertae sedis</taxon>
        <taxon>Zoopagomycota</taxon>
        <taxon>Kickxellomycotina</taxon>
        <taxon>Kickxellomycetes</taxon>
        <taxon>Kickxellales</taxon>
        <taxon>Kickxellaceae</taxon>
        <taxon>Mycoemilia</taxon>
    </lineage>
</organism>
<gene>
    <name evidence="2" type="ORF">H4219_002489</name>
</gene>
<evidence type="ECO:0000313" key="2">
    <source>
        <dbReference type="EMBL" id="KAJ1918616.1"/>
    </source>
</evidence>
<evidence type="ECO:0008006" key="4">
    <source>
        <dbReference type="Google" id="ProtNLM"/>
    </source>
</evidence>
<accession>A0A9W8A6S4</accession>
<name>A0A9W8A6S4_9FUNG</name>
<keyword evidence="3" id="KW-1185">Reference proteome</keyword>
<protein>
    <recommendedName>
        <fullName evidence="4">Proteasome assembly chaperone 1</fullName>
    </recommendedName>
</protein>
<feature type="region of interest" description="Disordered" evidence="1">
    <location>
        <begin position="33"/>
        <end position="54"/>
    </location>
</feature>
<comment type="caution">
    <text evidence="2">The sequence shown here is derived from an EMBL/GenBank/DDBJ whole genome shotgun (WGS) entry which is preliminary data.</text>
</comment>
<reference evidence="2" key="1">
    <citation type="submission" date="2022-07" db="EMBL/GenBank/DDBJ databases">
        <title>Phylogenomic reconstructions and comparative analyses of Kickxellomycotina fungi.</title>
        <authorList>
            <person name="Reynolds N.K."/>
            <person name="Stajich J.E."/>
            <person name="Barry K."/>
            <person name="Grigoriev I.V."/>
            <person name="Crous P."/>
            <person name="Smith M.E."/>
        </authorList>
    </citation>
    <scope>NUCLEOTIDE SEQUENCE</scope>
    <source>
        <strain evidence="2">NBRC 100468</strain>
    </source>
</reference>